<evidence type="ECO:0000313" key="2">
    <source>
        <dbReference type="Proteomes" id="UP000076623"/>
    </source>
</evidence>
<protein>
    <submittedName>
        <fullName evidence="1">Spore cortex biosynthesis protein YabQ</fullName>
    </submittedName>
</protein>
<dbReference type="AlphaFoldDB" id="A0A160IHL7"/>
<keyword evidence="2" id="KW-1185">Reference proteome</keyword>
<reference evidence="1 2" key="1">
    <citation type="submission" date="2016-04" db="EMBL/GenBank/DDBJ databases">
        <title>Complete genome sequence of Fictibacillus phosphorivorans G25-29, a strain toxic to nematodes.</title>
        <authorList>
            <person name="Zheng Z."/>
        </authorList>
    </citation>
    <scope>NUCLEOTIDE SEQUENCE [LARGE SCALE GENOMIC DNA]</scope>
    <source>
        <strain evidence="1 2">G25-29</strain>
    </source>
</reference>
<sequence length="199" mass="24092">MTLTVQFETMLSMVLMGIWIGMAVDTYSRFIHEKRKWHWLHFLNDLMFWLVQALLVFYVLLHVNHAEIRFYIFIALICGYAAYRALFERIYKKILEWMVSAVTSLFRFVYRLLNSLIVMPIKWLIMLISAILLYVLNILRKIIMVLFMILFSPFKWVGRLIWRFIPKQKWYNLKEKYSKLAGFFISAKNKVSNWKGKKK</sequence>
<dbReference type="STRING" id="1221500.ABE65_000315"/>
<accession>A0A160IHL7</accession>
<dbReference type="OrthoDB" id="1653819at2"/>
<gene>
    <name evidence="1" type="ORF">ABE65_000315</name>
</gene>
<name>A0A160IHL7_9BACL</name>
<organism evidence="1 2">
    <name type="scientific">Fictibacillus phosphorivorans</name>
    <dbReference type="NCBI Taxonomy" id="1221500"/>
    <lineage>
        <taxon>Bacteria</taxon>
        <taxon>Bacillati</taxon>
        <taxon>Bacillota</taxon>
        <taxon>Bacilli</taxon>
        <taxon>Bacillales</taxon>
        <taxon>Fictibacillaceae</taxon>
        <taxon>Fictibacillus</taxon>
    </lineage>
</organism>
<dbReference type="RefSeq" id="WP_066390533.1">
    <property type="nucleotide sequence ID" value="NZ_CP015378.1"/>
</dbReference>
<dbReference type="Pfam" id="PF09578">
    <property type="entry name" value="Spore_YabQ"/>
    <property type="match status" value="1"/>
</dbReference>
<evidence type="ECO:0000313" key="1">
    <source>
        <dbReference type="EMBL" id="ANC75398.1"/>
    </source>
</evidence>
<dbReference type="InterPro" id="IPR019074">
    <property type="entry name" value="YabQ"/>
</dbReference>
<dbReference type="KEGG" id="fpn:ABE65_000315"/>
<dbReference type="Proteomes" id="UP000076623">
    <property type="component" value="Chromosome"/>
</dbReference>
<proteinExistence type="predicted"/>
<dbReference type="EMBL" id="CP015378">
    <property type="protein sequence ID" value="ANC75398.1"/>
    <property type="molecule type" value="Genomic_DNA"/>
</dbReference>
<dbReference type="NCBIfam" id="TIGR02893">
    <property type="entry name" value="spore_yabQ"/>
    <property type="match status" value="1"/>
</dbReference>